<evidence type="ECO:0000313" key="6">
    <source>
        <dbReference type="Proteomes" id="UP001555826"/>
    </source>
</evidence>
<dbReference type="InterPro" id="IPR011711">
    <property type="entry name" value="GntR_C"/>
</dbReference>
<dbReference type="InterPro" id="IPR008920">
    <property type="entry name" value="TF_FadR/GntR_C"/>
</dbReference>
<dbReference type="InterPro" id="IPR036390">
    <property type="entry name" value="WH_DNA-bd_sf"/>
</dbReference>
<dbReference type="PROSITE" id="PS50949">
    <property type="entry name" value="HTH_GNTR"/>
    <property type="match status" value="1"/>
</dbReference>
<comment type="caution">
    <text evidence="5">The sequence shown here is derived from an EMBL/GenBank/DDBJ whole genome shotgun (WGS) entry which is preliminary data.</text>
</comment>
<evidence type="ECO:0000259" key="4">
    <source>
        <dbReference type="PROSITE" id="PS50949"/>
    </source>
</evidence>
<protein>
    <submittedName>
        <fullName evidence="5">GntR family transcriptional regulator</fullName>
    </submittedName>
</protein>
<organism evidence="5 6">
    <name type="scientific">Kineococcus endophyticus</name>
    <dbReference type="NCBI Taxonomy" id="1181883"/>
    <lineage>
        <taxon>Bacteria</taxon>
        <taxon>Bacillati</taxon>
        <taxon>Actinomycetota</taxon>
        <taxon>Actinomycetes</taxon>
        <taxon>Kineosporiales</taxon>
        <taxon>Kineosporiaceae</taxon>
        <taxon>Kineococcus</taxon>
    </lineage>
</organism>
<accession>A0ABV3P518</accession>
<dbReference type="Pfam" id="PF00392">
    <property type="entry name" value="GntR"/>
    <property type="match status" value="1"/>
</dbReference>
<dbReference type="Gene3D" id="1.20.120.530">
    <property type="entry name" value="GntR ligand-binding domain-like"/>
    <property type="match status" value="1"/>
</dbReference>
<keyword evidence="3" id="KW-0804">Transcription</keyword>
<dbReference type="Proteomes" id="UP001555826">
    <property type="component" value="Unassembled WGS sequence"/>
</dbReference>
<keyword evidence="2" id="KW-0238">DNA-binding</keyword>
<dbReference type="PANTHER" id="PTHR43537:SF24">
    <property type="entry name" value="GLUCONATE OPERON TRANSCRIPTIONAL REPRESSOR"/>
    <property type="match status" value="1"/>
</dbReference>
<dbReference type="PANTHER" id="PTHR43537">
    <property type="entry name" value="TRANSCRIPTIONAL REGULATOR, GNTR FAMILY"/>
    <property type="match status" value="1"/>
</dbReference>
<dbReference type="SUPFAM" id="SSF48008">
    <property type="entry name" value="GntR ligand-binding domain-like"/>
    <property type="match status" value="1"/>
</dbReference>
<dbReference type="PRINTS" id="PR00035">
    <property type="entry name" value="HTHGNTR"/>
</dbReference>
<evidence type="ECO:0000313" key="5">
    <source>
        <dbReference type="EMBL" id="MEW9264723.1"/>
    </source>
</evidence>
<dbReference type="InterPro" id="IPR000524">
    <property type="entry name" value="Tscrpt_reg_HTH_GntR"/>
</dbReference>
<evidence type="ECO:0000256" key="2">
    <source>
        <dbReference type="ARBA" id="ARBA00023125"/>
    </source>
</evidence>
<keyword evidence="1" id="KW-0805">Transcription regulation</keyword>
<gene>
    <name evidence="5" type="ORF">AB1207_08185</name>
</gene>
<evidence type="ECO:0000256" key="3">
    <source>
        <dbReference type="ARBA" id="ARBA00023163"/>
    </source>
</evidence>
<dbReference type="Pfam" id="PF07729">
    <property type="entry name" value="FCD"/>
    <property type="match status" value="1"/>
</dbReference>
<reference evidence="5 6" key="1">
    <citation type="submission" date="2024-07" db="EMBL/GenBank/DDBJ databases">
        <authorList>
            <person name="Thanompreechachai J."/>
            <person name="Duangmal K."/>
        </authorList>
    </citation>
    <scope>NUCLEOTIDE SEQUENCE [LARGE SCALE GENOMIC DNA]</scope>
    <source>
        <strain evidence="5 6">KCTC 19886</strain>
    </source>
</reference>
<dbReference type="RefSeq" id="WP_367637516.1">
    <property type="nucleotide sequence ID" value="NZ_JBFNQN010000005.1"/>
</dbReference>
<sequence length="224" mass="24410">MDTARSSAPARVPGTPPAADRVYAHVKQAVLDRTLPGGHLLTEGEVADELGVSRTPVREGLLRLQAEGLVRLIPKRGALVVPVSPQEVEDVLEARELVEVHAARRAWTVRSELVHRLTPHLLAMRRAAPGAATWDFMAADRAFHAEVVRAAGNEVLAGVYDSLRDRQMRMGVLNLVGSPERTAVALADHEAQREALLGDDEAAWTALVREHVRHAGDRLRAVRA</sequence>
<dbReference type="SMART" id="SM00895">
    <property type="entry name" value="FCD"/>
    <property type="match status" value="1"/>
</dbReference>
<dbReference type="CDD" id="cd07377">
    <property type="entry name" value="WHTH_GntR"/>
    <property type="match status" value="1"/>
</dbReference>
<evidence type="ECO:0000256" key="1">
    <source>
        <dbReference type="ARBA" id="ARBA00023015"/>
    </source>
</evidence>
<keyword evidence="6" id="KW-1185">Reference proteome</keyword>
<name>A0ABV3P518_9ACTN</name>
<dbReference type="SUPFAM" id="SSF46785">
    <property type="entry name" value="Winged helix' DNA-binding domain"/>
    <property type="match status" value="1"/>
</dbReference>
<dbReference type="InterPro" id="IPR036388">
    <property type="entry name" value="WH-like_DNA-bd_sf"/>
</dbReference>
<feature type="domain" description="HTH gntR-type" evidence="4">
    <location>
        <begin position="16"/>
        <end position="83"/>
    </location>
</feature>
<dbReference type="SMART" id="SM00345">
    <property type="entry name" value="HTH_GNTR"/>
    <property type="match status" value="1"/>
</dbReference>
<proteinExistence type="predicted"/>
<dbReference type="EMBL" id="JBFNQN010000005">
    <property type="protein sequence ID" value="MEW9264723.1"/>
    <property type="molecule type" value="Genomic_DNA"/>
</dbReference>
<dbReference type="Gene3D" id="1.10.10.10">
    <property type="entry name" value="Winged helix-like DNA-binding domain superfamily/Winged helix DNA-binding domain"/>
    <property type="match status" value="1"/>
</dbReference>